<reference evidence="3 4" key="1">
    <citation type="submission" date="2017-10" db="EMBL/GenBank/DDBJ databases">
        <title>Nyctiphanis sp. nov., isolated from the stomach of the euphausiid Nyctiphanes simplex (Hansen, 1911) in the Gulf of California.</title>
        <authorList>
            <person name="Gomez-Gil B."/>
            <person name="Aguilar-Mendez M."/>
            <person name="Lopez-Cortes A."/>
            <person name="Gomez-Gutierrez J."/>
            <person name="Roque A."/>
            <person name="Lang E."/>
            <person name="Gonzalez-Castillo A."/>
        </authorList>
    </citation>
    <scope>NUCLEOTIDE SEQUENCE [LARGE SCALE GENOMIC DNA]</scope>
    <source>
        <strain evidence="3 4">CAIM 600</strain>
    </source>
</reference>
<comment type="caution">
    <text evidence="3">The sequence shown here is derived from an EMBL/GenBank/DDBJ whole genome shotgun (WGS) entry which is preliminary data.</text>
</comment>
<sequence length="318" mass="35954">MPTTAASGEKPETFWSYTKYGTLETVRTPDERFNNLSGYSFSPNYITVDGLRMHYVDEGPKDGEVILLLHGEPTWAYLYRKMIPALADRGYRVIAPDLIGFGRSDKLLNKSDHSYARHVVWMKEFVKAMKLKKITLFVQDWGSYIGLRVAAGLKGRFDRVLLSNGGLPTGENTPLGFYAFKFSVDLAGEHFPIAEIMQVGTVSILKKDELLAYLAPYPNTYYTAGPDVFDDLVPTSPDMAGATKNKEVWKIYENWHKPFLTVFGKLDLVLGTLFKEFKERVPGAQGQQHDIIPFASHFIQEDAPNDLVNHLDNFIKNN</sequence>
<dbReference type="Pfam" id="PF00561">
    <property type="entry name" value="Abhydrolase_1"/>
    <property type="match status" value="1"/>
</dbReference>
<dbReference type="GO" id="GO:0018786">
    <property type="term" value="F:haloalkane dehalogenase activity"/>
    <property type="evidence" value="ECO:0007669"/>
    <property type="project" value="UniProtKB-EC"/>
</dbReference>
<dbReference type="AlphaFoldDB" id="A0A4Q0YUF2"/>
<feature type="domain" description="AB hydrolase-1" evidence="2">
    <location>
        <begin position="65"/>
        <end position="171"/>
    </location>
</feature>
<dbReference type="PANTHER" id="PTHR42977:SF3">
    <property type="entry name" value="AB HYDROLASE-1 DOMAIN-CONTAINING PROTEIN"/>
    <property type="match status" value="1"/>
</dbReference>
<dbReference type="EC" id="3.8.1.5" evidence="3"/>
<organism evidence="3 4">
    <name type="scientific">Veronia nyctiphanis</name>
    <dbReference type="NCBI Taxonomy" id="1278244"/>
    <lineage>
        <taxon>Bacteria</taxon>
        <taxon>Pseudomonadati</taxon>
        <taxon>Pseudomonadota</taxon>
        <taxon>Gammaproteobacteria</taxon>
        <taxon>Vibrionales</taxon>
        <taxon>Vibrionaceae</taxon>
        <taxon>Veronia</taxon>
    </lineage>
</organism>
<evidence type="ECO:0000259" key="2">
    <source>
        <dbReference type="Pfam" id="PF00561"/>
    </source>
</evidence>
<dbReference type="EMBL" id="PEIB01000016">
    <property type="protein sequence ID" value="RXJ72779.1"/>
    <property type="molecule type" value="Genomic_DNA"/>
</dbReference>
<dbReference type="RefSeq" id="WP_129122824.1">
    <property type="nucleotide sequence ID" value="NZ_PEIB01000016.1"/>
</dbReference>
<dbReference type="PANTHER" id="PTHR42977">
    <property type="entry name" value="HYDROLASE-RELATED"/>
    <property type="match status" value="1"/>
</dbReference>
<dbReference type="Proteomes" id="UP000290287">
    <property type="component" value="Unassembled WGS sequence"/>
</dbReference>
<keyword evidence="1 3" id="KW-0378">Hydrolase</keyword>
<keyword evidence="4" id="KW-1185">Reference proteome</keyword>
<accession>A0A4Q0YUF2</accession>
<dbReference type="InterPro" id="IPR000073">
    <property type="entry name" value="AB_hydrolase_1"/>
</dbReference>
<protein>
    <submittedName>
        <fullName evidence="3">Haloalkane dehalogenase</fullName>
        <ecNumber evidence="3">3.8.1.5</ecNumber>
    </submittedName>
</protein>
<evidence type="ECO:0000313" key="4">
    <source>
        <dbReference type="Proteomes" id="UP000290287"/>
    </source>
</evidence>
<gene>
    <name evidence="3" type="ORF">CS022_14110</name>
</gene>
<evidence type="ECO:0000256" key="1">
    <source>
        <dbReference type="ARBA" id="ARBA00022801"/>
    </source>
</evidence>
<dbReference type="GO" id="GO:0004301">
    <property type="term" value="F:epoxide hydrolase activity"/>
    <property type="evidence" value="ECO:0007669"/>
    <property type="project" value="TreeGrafter"/>
</dbReference>
<dbReference type="SUPFAM" id="SSF53474">
    <property type="entry name" value="alpha/beta-Hydrolases"/>
    <property type="match status" value="1"/>
</dbReference>
<dbReference type="Gene3D" id="3.40.50.1820">
    <property type="entry name" value="alpha/beta hydrolase"/>
    <property type="match status" value="1"/>
</dbReference>
<dbReference type="InterPro" id="IPR029058">
    <property type="entry name" value="AB_hydrolase_fold"/>
</dbReference>
<dbReference type="OrthoDB" id="9780765at2"/>
<dbReference type="PRINTS" id="PR00412">
    <property type="entry name" value="EPOXHYDRLASE"/>
</dbReference>
<name>A0A4Q0YUF2_9GAMM</name>
<dbReference type="InterPro" id="IPR000639">
    <property type="entry name" value="Epox_hydrolase-like"/>
</dbReference>
<proteinExistence type="predicted"/>
<dbReference type="InterPro" id="IPR051340">
    <property type="entry name" value="Haloalkane_dehalogenase"/>
</dbReference>
<evidence type="ECO:0000313" key="3">
    <source>
        <dbReference type="EMBL" id="RXJ72779.1"/>
    </source>
</evidence>
<dbReference type="NCBIfam" id="NF002043">
    <property type="entry name" value="PRK00870.1"/>
    <property type="match status" value="1"/>
</dbReference>